<dbReference type="Proteomes" id="UP001151518">
    <property type="component" value="Unassembled WGS sequence"/>
</dbReference>
<organism evidence="2 3">
    <name type="scientific">Coemansia spiralis</name>
    <dbReference type="NCBI Taxonomy" id="417178"/>
    <lineage>
        <taxon>Eukaryota</taxon>
        <taxon>Fungi</taxon>
        <taxon>Fungi incertae sedis</taxon>
        <taxon>Zoopagomycota</taxon>
        <taxon>Kickxellomycotina</taxon>
        <taxon>Kickxellomycetes</taxon>
        <taxon>Kickxellales</taxon>
        <taxon>Kickxellaceae</taxon>
        <taxon>Coemansia</taxon>
    </lineage>
</organism>
<proteinExistence type="predicted"/>
<feature type="region of interest" description="Disordered" evidence="1">
    <location>
        <begin position="1"/>
        <end position="48"/>
    </location>
</feature>
<comment type="caution">
    <text evidence="2">The sequence shown here is derived from an EMBL/GenBank/DDBJ whole genome shotgun (WGS) entry which is preliminary data.</text>
</comment>
<accession>A0A9W8G2Y4</accession>
<feature type="compositionally biased region" description="Basic residues" evidence="1">
    <location>
        <begin position="117"/>
        <end position="127"/>
    </location>
</feature>
<feature type="region of interest" description="Disordered" evidence="1">
    <location>
        <begin position="109"/>
        <end position="205"/>
    </location>
</feature>
<feature type="compositionally biased region" description="Basic and acidic residues" evidence="1">
    <location>
        <begin position="162"/>
        <end position="185"/>
    </location>
</feature>
<evidence type="ECO:0000256" key="1">
    <source>
        <dbReference type="SAM" id="MobiDB-lite"/>
    </source>
</evidence>
<name>A0A9W8G2Y4_9FUNG</name>
<dbReference type="OrthoDB" id="5553581at2759"/>
<dbReference type="EMBL" id="JANBTW010000143">
    <property type="protein sequence ID" value="KAJ2669699.1"/>
    <property type="molecule type" value="Genomic_DNA"/>
</dbReference>
<sequence>MDTDKRKRFWPRLFSLSRKHTKSPTHGEEPAPIAAPRPAATESGWAGRPYAHSSASAATAVAMPGEYTEPTGITPDSTLSSANALLLHAPMLDMETHIVTAQELAAANNALAPNKTQKSRRLRRRATKQSQKNAVEQFPASEIVAVTSSTQNKNQHLSWADDTEKQGKSASKGDVHMQADAEDRAAQYSAAAESNREHGGIEDDESEHVADAFWNAYDRRISQGSEATKPRAIIDAMLDDIVTLAGGIDGWRVVEGRGTFNDVLGNVAAIHPIVLTFARAHVENAFVCLGAEHIWLAVLQGVSAMLRKCDAHTVAPVVPEPASTDDGGGKGAVDLMGLWRALRSSSDVPAACVAKSGHEIRLFASDINGRHLVYPSHGAAPVTMAAAVAGHHGAVKYGHISIGGRAVSWQPRRRSTNPAWIQALASGPGVRGLCLTGSLQGWSSLCMLARQLKETYAGRSRTFDWWLHRMHLLCCDLADYFAAQEEFAEHGVPREWQQWFSMALFDGHSGAPRGSRMDGWLSALFALDAHGMALHQKERWWMEWEAVPSGVDLLRVPHGAQTLNMYSGFVGVQQLCRDVGPLRSRNQSRTLQGEDLEAAFGLARDRASTLNSTASRDHTAVANELDLDAAPEPLQAEAPGIALAPVIGWALDK</sequence>
<reference evidence="2" key="1">
    <citation type="submission" date="2022-07" db="EMBL/GenBank/DDBJ databases">
        <title>Phylogenomic reconstructions and comparative analyses of Kickxellomycotina fungi.</title>
        <authorList>
            <person name="Reynolds N.K."/>
            <person name="Stajich J.E."/>
            <person name="Barry K."/>
            <person name="Grigoriev I.V."/>
            <person name="Crous P."/>
            <person name="Smith M.E."/>
        </authorList>
    </citation>
    <scope>NUCLEOTIDE SEQUENCE</scope>
    <source>
        <strain evidence="2">NRRL 3115</strain>
    </source>
</reference>
<evidence type="ECO:0000313" key="2">
    <source>
        <dbReference type="EMBL" id="KAJ2669699.1"/>
    </source>
</evidence>
<evidence type="ECO:0000313" key="3">
    <source>
        <dbReference type="Proteomes" id="UP001151518"/>
    </source>
</evidence>
<feature type="compositionally biased region" description="Basic residues" evidence="1">
    <location>
        <begin position="1"/>
        <end position="10"/>
    </location>
</feature>
<dbReference type="AlphaFoldDB" id="A0A9W8G2Y4"/>
<feature type="compositionally biased region" description="Low complexity" evidence="1">
    <location>
        <begin position="30"/>
        <end position="40"/>
    </location>
</feature>
<feature type="compositionally biased region" description="Polar residues" evidence="1">
    <location>
        <begin position="146"/>
        <end position="157"/>
    </location>
</feature>
<protein>
    <submittedName>
        <fullName evidence="2">Uncharacterized protein</fullName>
    </submittedName>
</protein>
<gene>
    <name evidence="2" type="ORF">GGI25_006061</name>
</gene>